<dbReference type="EMBL" id="JAOYFB010000038">
    <property type="protein sequence ID" value="KAK4028111.1"/>
    <property type="molecule type" value="Genomic_DNA"/>
</dbReference>
<accession>A0ABR0ASK9</accession>
<proteinExistence type="predicted"/>
<comment type="caution">
    <text evidence="2">The sequence shown here is derived from an EMBL/GenBank/DDBJ whole genome shotgun (WGS) entry which is preliminary data.</text>
</comment>
<name>A0ABR0ASK9_9CRUS</name>
<sequence>MSPHPVRLLFSTHVVVVAESVVELPQLSGPRYDETAFLIPLIIYKEDTTSVTSRYNQTGQ</sequence>
<evidence type="ECO:0000256" key="1">
    <source>
        <dbReference type="SAM" id="SignalP"/>
    </source>
</evidence>
<gene>
    <name evidence="2" type="ORF">OUZ56_017289</name>
</gene>
<evidence type="ECO:0000313" key="3">
    <source>
        <dbReference type="Proteomes" id="UP001234178"/>
    </source>
</evidence>
<keyword evidence="3" id="KW-1185">Reference proteome</keyword>
<feature type="chain" id="PRO_5046811585" evidence="1">
    <location>
        <begin position="19"/>
        <end position="60"/>
    </location>
</feature>
<organism evidence="2 3">
    <name type="scientific">Daphnia magna</name>
    <dbReference type="NCBI Taxonomy" id="35525"/>
    <lineage>
        <taxon>Eukaryota</taxon>
        <taxon>Metazoa</taxon>
        <taxon>Ecdysozoa</taxon>
        <taxon>Arthropoda</taxon>
        <taxon>Crustacea</taxon>
        <taxon>Branchiopoda</taxon>
        <taxon>Diplostraca</taxon>
        <taxon>Cladocera</taxon>
        <taxon>Anomopoda</taxon>
        <taxon>Daphniidae</taxon>
        <taxon>Daphnia</taxon>
    </lineage>
</organism>
<protein>
    <submittedName>
        <fullName evidence="2">Uncharacterized protein</fullName>
    </submittedName>
</protein>
<evidence type="ECO:0000313" key="2">
    <source>
        <dbReference type="EMBL" id="KAK4028111.1"/>
    </source>
</evidence>
<dbReference type="Proteomes" id="UP001234178">
    <property type="component" value="Unassembled WGS sequence"/>
</dbReference>
<feature type="signal peptide" evidence="1">
    <location>
        <begin position="1"/>
        <end position="18"/>
    </location>
</feature>
<reference evidence="2 3" key="1">
    <citation type="journal article" date="2023" name="Nucleic Acids Res.">
        <title>The hologenome of Daphnia magna reveals possible DNA methylation and microbiome-mediated evolution of the host genome.</title>
        <authorList>
            <person name="Chaturvedi A."/>
            <person name="Li X."/>
            <person name="Dhandapani V."/>
            <person name="Marshall H."/>
            <person name="Kissane S."/>
            <person name="Cuenca-Cambronero M."/>
            <person name="Asole G."/>
            <person name="Calvet F."/>
            <person name="Ruiz-Romero M."/>
            <person name="Marangio P."/>
            <person name="Guigo R."/>
            <person name="Rago D."/>
            <person name="Mirbahai L."/>
            <person name="Eastwood N."/>
            <person name="Colbourne J.K."/>
            <person name="Zhou J."/>
            <person name="Mallon E."/>
            <person name="Orsini L."/>
        </authorList>
    </citation>
    <scope>NUCLEOTIDE SEQUENCE [LARGE SCALE GENOMIC DNA]</scope>
    <source>
        <strain evidence="2">LRV0_1</strain>
    </source>
</reference>
<keyword evidence="1" id="KW-0732">Signal</keyword>